<dbReference type="GeneID" id="28856992"/>
<dbReference type="EMBL" id="LSBJ02000001">
    <property type="protein sequence ID" value="OAQ73072.1"/>
    <property type="molecule type" value="Genomic_DNA"/>
</dbReference>
<gene>
    <name evidence="7" type="ORF">VFPPC_15245</name>
</gene>
<dbReference type="STRING" id="1380566.A0A179G5H4"/>
<dbReference type="InterPro" id="IPR033116">
    <property type="entry name" value="TRYPSIN_SER"/>
</dbReference>
<keyword evidence="3" id="KW-1015">Disulfide bond</keyword>
<dbReference type="InterPro" id="IPR018114">
    <property type="entry name" value="TRYPSIN_HIS"/>
</dbReference>
<dbReference type="FunFam" id="2.40.10.10:FF:000047">
    <property type="entry name" value="Trypsin eta"/>
    <property type="match status" value="1"/>
</dbReference>
<dbReference type="GO" id="GO:0005576">
    <property type="term" value="C:extracellular region"/>
    <property type="evidence" value="ECO:0007669"/>
    <property type="project" value="UniProtKB-SubCell"/>
</dbReference>
<evidence type="ECO:0000256" key="2">
    <source>
        <dbReference type="ARBA" id="ARBA00022525"/>
    </source>
</evidence>
<comment type="subcellular location">
    <subcellularLocation>
        <location evidence="1">Secreted</location>
    </subcellularLocation>
</comment>
<dbReference type="Pfam" id="PF00089">
    <property type="entry name" value="Trypsin"/>
    <property type="match status" value="1"/>
</dbReference>
<dbReference type="GO" id="GO:0006508">
    <property type="term" value="P:proteolysis"/>
    <property type="evidence" value="ECO:0007669"/>
    <property type="project" value="UniProtKB-KW"/>
</dbReference>
<evidence type="ECO:0000256" key="1">
    <source>
        <dbReference type="ARBA" id="ARBA00004613"/>
    </source>
</evidence>
<dbReference type="Proteomes" id="UP000078397">
    <property type="component" value="Unassembled WGS sequence"/>
</dbReference>
<feature type="domain" description="Peptidase S1" evidence="6">
    <location>
        <begin position="32"/>
        <end position="252"/>
    </location>
</feature>
<feature type="chain" id="PRO_5008102345" evidence="5">
    <location>
        <begin position="22"/>
        <end position="252"/>
    </location>
</feature>
<accession>A0A179G5H4</accession>
<dbReference type="PANTHER" id="PTHR24252:SF7">
    <property type="entry name" value="HYALIN"/>
    <property type="match status" value="1"/>
</dbReference>
<dbReference type="GO" id="GO:0004252">
    <property type="term" value="F:serine-type endopeptidase activity"/>
    <property type="evidence" value="ECO:0007669"/>
    <property type="project" value="InterPro"/>
</dbReference>
<dbReference type="KEGG" id="pchm:VFPPC_15245"/>
<dbReference type="SUPFAM" id="SSF50494">
    <property type="entry name" value="Trypsin-like serine proteases"/>
    <property type="match status" value="1"/>
</dbReference>
<dbReference type="PROSITE" id="PS00135">
    <property type="entry name" value="TRYPSIN_SER"/>
    <property type="match status" value="1"/>
</dbReference>
<dbReference type="CDD" id="cd00190">
    <property type="entry name" value="Tryp_SPc"/>
    <property type="match status" value="1"/>
</dbReference>
<feature type="signal peptide" evidence="5">
    <location>
        <begin position="1"/>
        <end position="21"/>
    </location>
</feature>
<keyword evidence="4 7" id="KW-0645">Protease</keyword>
<name>A0A179G5H4_METCM</name>
<evidence type="ECO:0000313" key="7">
    <source>
        <dbReference type="EMBL" id="OAQ73072.1"/>
    </source>
</evidence>
<keyword evidence="4" id="KW-0720">Serine protease</keyword>
<evidence type="ECO:0000256" key="3">
    <source>
        <dbReference type="ARBA" id="ARBA00023157"/>
    </source>
</evidence>
<evidence type="ECO:0000256" key="5">
    <source>
        <dbReference type="SAM" id="SignalP"/>
    </source>
</evidence>
<protein>
    <submittedName>
        <fullName evidence="7">Trypsin-related protease</fullName>
    </submittedName>
</protein>
<proteinExistence type="predicted"/>
<dbReference type="PROSITE" id="PS50240">
    <property type="entry name" value="TRYPSIN_DOM"/>
    <property type="match status" value="1"/>
</dbReference>
<dbReference type="InterPro" id="IPR043504">
    <property type="entry name" value="Peptidase_S1_PA_chymotrypsin"/>
</dbReference>
<keyword evidence="4" id="KW-0378">Hydrolase</keyword>
<dbReference type="RefSeq" id="XP_018149155.1">
    <property type="nucleotide sequence ID" value="XM_018292998.1"/>
</dbReference>
<comment type="caution">
    <text evidence="7">The sequence shown here is derived from an EMBL/GenBank/DDBJ whole genome shotgun (WGS) entry which is preliminary data.</text>
</comment>
<evidence type="ECO:0000313" key="8">
    <source>
        <dbReference type="Proteomes" id="UP000078397"/>
    </source>
</evidence>
<organism evidence="7 8">
    <name type="scientific">Pochonia chlamydosporia 170</name>
    <dbReference type="NCBI Taxonomy" id="1380566"/>
    <lineage>
        <taxon>Eukaryota</taxon>
        <taxon>Fungi</taxon>
        <taxon>Dikarya</taxon>
        <taxon>Ascomycota</taxon>
        <taxon>Pezizomycotina</taxon>
        <taxon>Sordariomycetes</taxon>
        <taxon>Hypocreomycetidae</taxon>
        <taxon>Hypocreales</taxon>
        <taxon>Clavicipitaceae</taxon>
        <taxon>Pochonia</taxon>
    </lineage>
</organism>
<reference evidence="7 8" key="1">
    <citation type="journal article" date="2016" name="PLoS Pathog.">
        <title>Biosynthesis of antibiotic leucinostatins in bio-control fungus Purpureocillium lilacinum and their inhibition on phytophthora revealed by genome mining.</title>
        <authorList>
            <person name="Wang G."/>
            <person name="Liu Z."/>
            <person name="Lin R."/>
            <person name="Li E."/>
            <person name="Mao Z."/>
            <person name="Ling J."/>
            <person name="Yang Y."/>
            <person name="Yin W.B."/>
            <person name="Xie B."/>
        </authorList>
    </citation>
    <scope>NUCLEOTIDE SEQUENCE [LARGE SCALE GENOMIC DNA]</scope>
    <source>
        <strain evidence="7">170</strain>
    </source>
</reference>
<dbReference type="InterPro" id="IPR001314">
    <property type="entry name" value="Peptidase_S1A"/>
</dbReference>
<keyword evidence="8" id="KW-1185">Reference proteome</keyword>
<dbReference type="InterPro" id="IPR009003">
    <property type="entry name" value="Peptidase_S1_PA"/>
</dbReference>
<evidence type="ECO:0000259" key="6">
    <source>
        <dbReference type="PROSITE" id="PS50240"/>
    </source>
</evidence>
<dbReference type="PRINTS" id="PR00722">
    <property type="entry name" value="CHYMOTRYPSIN"/>
</dbReference>
<sequence>MAPKTALVAALAMTTVPTAVALPTKDSNDLWIVGGEAARAGEFPYIVSILRNGRQNCGGTLLNANTVLTAAHCTSDPTDQVRAGTLTWGSGGTLVNVASMIVHPAYNPSNADNDIAIWKLQTPIPESSAIKYATLSQQGSDPQAGSTATVAGWGSMREFGPASATLQKVSVPIVDRPTCRTSYPGLTDNMVCAGLPQGGKDSCQGDSGGPLIDAATGALTGVVSWGHGCARPGFPGVYARVGNYIDFIKQNM</sequence>
<dbReference type="InterPro" id="IPR001254">
    <property type="entry name" value="Trypsin_dom"/>
</dbReference>
<evidence type="ECO:0000256" key="4">
    <source>
        <dbReference type="RuleBase" id="RU363034"/>
    </source>
</evidence>
<keyword evidence="5" id="KW-0732">Signal</keyword>
<dbReference type="GO" id="GO:0051604">
    <property type="term" value="P:protein maturation"/>
    <property type="evidence" value="ECO:0007669"/>
    <property type="project" value="UniProtKB-ARBA"/>
</dbReference>
<dbReference type="Gene3D" id="2.40.10.10">
    <property type="entry name" value="Trypsin-like serine proteases"/>
    <property type="match status" value="2"/>
</dbReference>
<dbReference type="PROSITE" id="PS00134">
    <property type="entry name" value="TRYPSIN_HIS"/>
    <property type="match status" value="1"/>
</dbReference>
<keyword evidence="2" id="KW-0964">Secreted</keyword>
<dbReference type="OrthoDB" id="6380398at2759"/>
<dbReference type="PANTHER" id="PTHR24252">
    <property type="entry name" value="ACROSIN-RELATED"/>
    <property type="match status" value="1"/>
</dbReference>
<dbReference type="SMART" id="SM00020">
    <property type="entry name" value="Tryp_SPc"/>
    <property type="match status" value="1"/>
</dbReference>
<dbReference type="AlphaFoldDB" id="A0A179G5H4"/>